<dbReference type="EMBL" id="CP059693">
    <property type="protein sequence ID" value="WDE10745.1"/>
    <property type="molecule type" value="Genomic_DNA"/>
</dbReference>
<dbReference type="Gene3D" id="3.30.70.1430">
    <property type="entry name" value="Multidrug efflux transporter AcrB pore domain"/>
    <property type="match status" value="2"/>
</dbReference>
<dbReference type="SUPFAM" id="SSF82714">
    <property type="entry name" value="Multidrug efflux transporter AcrB TolC docking domain, DN and DC subdomains"/>
    <property type="match status" value="2"/>
</dbReference>
<dbReference type="PANTHER" id="PTHR32063">
    <property type="match status" value="1"/>
</dbReference>
<keyword evidence="2" id="KW-1133">Transmembrane helix</keyword>
<keyword evidence="4" id="KW-1185">Reference proteome</keyword>
<proteinExistence type="predicted"/>
<feature type="transmembrane region" description="Helical" evidence="2">
    <location>
        <begin position="960"/>
        <end position="980"/>
    </location>
</feature>
<feature type="transmembrane region" description="Helical" evidence="2">
    <location>
        <begin position="889"/>
        <end position="913"/>
    </location>
</feature>
<keyword evidence="2" id="KW-0812">Transmembrane</keyword>
<feature type="transmembrane region" description="Helical" evidence="2">
    <location>
        <begin position="992"/>
        <end position="1018"/>
    </location>
</feature>
<dbReference type="InterPro" id="IPR027463">
    <property type="entry name" value="AcrB_DN_DC_subdom"/>
</dbReference>
<feature type="transmembrane region" description="Helical" evidence="2">
    <location>
        <begin position="863"/>
        <end position="882"/>
    </location>
</feature>
<dbReference type="Gene3D" id="1.20.1640.10">
    <property type="entry name" value="Multidrug efflux transporter AcrB transmembrane domain"/>
    <property type="match status" value="2"/>
</dbReference>
<feature type="transmembrane region" description="Helical" evidence="2">
    <location>
        <begin position="452"/>
        <end position="475"/>
    </location>
</feature>
<dbReference type="Gene3D" id="3.30.70.1440">
    <property type="entry name" value="Multidrug efflux transporter AcrB pore domain"/>
    <property type="match status" value="1"/>
</dbReference>
<dbReference type="PRINTS" id="PR00702">
    <property type="entry name" value="ACRIFLAVINRP"/>
</dbReference>
<feature type="transmembrane region" description="Helical" evidence="2">
    <location>
        <begin position="424"/>
        <end position="446"/>
    </location>
</feature>
<feature type="transmembrane region" description="Helical" evidence="2">
    <location>
        <begin position="379"/>
        <end position="403"/>
    </location>
</feature>
<dbReference type="SUPFAM" id="SSF82693">
    <property type="entry name" value="Multidrug efflux transporter AcrB pore domain, PN1, PN2, PC1 and PC2 subdomains"/>
    <property type="match status" value="2"/>
</dbReference>
<organism evidence="3 4">
    <name type="scientific">Thalassomonas haliotis</name>
    <dbReference type="NCBI Taxonomy" id="485448"/>
    <lineage>
        <taxon>Bacteria</taxon>
        <taxon>Pseudomonadati</taxon>
        <taxon>Pseudomonadota</taxon>
        <taxon>Gammaproteobacteria</taxon>
        <taxon>Alteromonadales</taxon>
        <taxon>Colwelliaceae</taxon>
        <taxon>Thalassomonas</taxon>
    </lineage>
</organism>
<gene>
    <name evidence="3" type="ORF">H3N35_21235</name>
</gene>
<dbReference type="PANTHER" id="PTHR32063:SF33">
    <property type="entry name" value="RND SUPERFAMILY EFFLUX PUMP PERMEASE COMPONENT"/>
    <property type="match status" value="1"/>
</dbReference>
<accession>A0ABY7VAU2</accession>
<feature type="transmembrane region" description="Helical" evidence="2">
    <location>
        <begin position="521"/>
        <end position="543"/>
    </location>
</feature>
<dbReference type="Gene3D" id="3.30.2090.10">
    <property type="entry name" value="Multidrug efflux transporter AcrB TolC docking domain, DN and DC subdomains"/>
    <property type="match status" value="2"/>
</dbReference>
<evidence type="ECO:0000256" key="1">
    <source>
        <dbReference type="SAM" id="Coils"/>
    </source>
</evidence>
<dbReference type="Gene3D" id="3.30.70.1320">
    <property type="entry name" value="Multidrug efflux transporter AcrB pore domain like"/>
    <property type="match status" value="1"/>
</dbReference>
<evidence type="ECO:0000256" key="2">
    <source>
        <dbReference type="SAM" id="Phobius"/>
    </source>
</evidence>
<evidence type="ECO:0000313" key="4">
    <source>
        <dbReference type="Proteomes" id="UP001215231"/>
    </source>
</evidence>
<dbReference type="SUPFAM" id="SSF82866">
    <property type="entry name" value="Multidrug efflux transporter AcrB transmembrane domain"/>
    <property type="match status" value="2"/>
</dbReference>
<dbReference type="Proteomes" id="UP001215231">
    <property type="component" value="Chromosome"/>
</dbReference>
<feature type="coiled-coil region" evidence="1">
    <location>
        <begin position="568"/>
        <end position="595"/>
    </location>
</feature>
<reference evidence="3 4" key="1">
    <citation type="journal article" date="2022" name="Mar. Drugs">
        <title>Bioassay-Guided Fractionation Leads to the Detection of Cholic Acid Generated by the Rare Thalassomonas sp.</title>
        <authorList>
            <person name="Pheiffer F."/>
            <person name="Schneider Y.K."/>
            <person name="Hansen E.H."/>
            <person name="Andersen J.H."/>
            <person name="Isaksson J."/>
            <person name="Busche T."/>
            <person name="R C."/>
            <person name="Kalinowski J."/>
            <person name="Zyl L.V."/>
            <person name="Trindade M."/>
        </authorList>
    </citation>
    <scope>NUCLEOTIDE SEQUENCE [LARGE SCALE GENOMIC DNA]</scope>
    <source>
        <strain evidence="3 4">A5K-61T</strain>
    </source>
</reference>
<protein>
    <submittedName>
        <fullName evidence="3">Efflux RND transporter permease subunit</fullName>
    </submittedName>
</protein>
<keyword evidence="2" id="KW-0472">Membrane</keyword>
<dbReference type="RefSeq" id="WP_274050807.1">
    <property type="nucleotide sequence ID" value="NZ_CP059693.1"/>
</dbReference>
<feature type="transmembrane region" description="Helical" evidence="2">
    <location>
        <begin position="325"/>
        <end position="344"/>
    </location>
</feature>
<dbReference type="InterPro" id="IPR001036">
    <property type="entry name" value="Acrflvin-R"/>
</dbReference>
<feature type="transmembrane region" description="Helical" evidence="2">
    <location>
        <begin position="919"/>
        <end position="939"/>
    </location>
</feature>
<sequence length="1043" mass="115628">MIRFFTAHPTAANLLMLLLLFMGISVLPDIKRETFPEVKAYSLQINVPYPGATPVDVEQGICLPLEDAFDGISFIEEKVCEARQNLGLMTIKMLEQGDFVKFTDDVKTAIDGINEFPENAEEPVVTEKGRTQHVISIALTADLPRSELKTLAENLKQRILQHPKIPLITINGFSERQLRVQVSQENLRRYGLDLQQLVNLINKQDLDLPLGSIETRHSETQLRFSDERRSAADLAQLIILSGEHGSEVTLGEIATIIDTFEQVEDKVEFNGRPAALLKIEKNTIDDSLDVLAAVEDLIITESARLPGGVSLEITQDATSIVKDRINMLITNAWQGLLLVFATMWMFFTFRYAFWVVMGLPVSFLASAFILGHMGITINMISMVALLLALGILMDDAIVIAESIGTQLKKGLKPMEAAIAGTKTVARGVASSFATTLCIFVGLIFISGDIGQILKVIPIVLISVISVSLIEAFFILPNHLHHSLAHGEKQKPSRFRVRFEQKFEHLRTRTYVLVEKIIHYRYAFIGTVLAFFLLSVSMLASGILQFSAFPNVEGDRLQARILMPAGTPLKQTENIVKQLLASLDKTSKTLQQDEDQVLVKSFAVSFNQNSDAFESGPHLATIDVDLLSAEIRNTKMQRFINLWRENTGIIADAMTLSFKEPNIGPSGRAIQIRLTGKDLEQLAQASYELQTWLSGYPGVNNLLDDLRPGKPEFTLKLREGAYNLGIDAQTIANQVRSAFQGNKVLETNVDLETFEITVMLAPESRDEFADFDNFPIVHPGSGAIIPLSAVAEISATRGYSRIGRYNNQRAVTVYGDIDHNVNNTQKVMTDLSKRWLPDFQLRYPDIKLSQEGETKNAAITQQSMMRSFVFGLLGVFLLLSFQFRSYIEPVIVLVAIPLAMIGTIWGHLIMGLSFTMPSMLGFVSLAGIVVNDSILLVEFVKKRVAEGHSVHQAAAKASYDRFRAVFLTSVTTIAGMTPLLFETSLQAQILIPLATSIVFGIATSTLLVLFVLPCLYTILEDFGLAKSKKEQHQGELTADAIPEH</sequence>
<evidence type="ECO:0000313" key="3">
    <source>
        <dbReference type="EMBL" id="WDE10745.1"/>
    </source>
</evidence>
<keyword evidence="1" id="KW-0175">Coiled coil</keyword>
<dbReference type="Pfam" id="PF00873">
    <property type="entry name" value="ACR_tran"/>
    <property type="match status" value="1"/>
</dbReference>
<name>A0ABY7VAU2_9GAMM</name>